<dbReference type="Proteomes" id="UP000516424">
    <property type="component" value="Chromosome"/>
</dbReference>
<keyword evidence="1" id="KW-1133">Transmembrane helix</keyword>
<reference evidence="2 3" key="1">
    <citation type="journal article" date="2011" name="Microbiology">
        <title>Transcriptome response to different carbon sources in Acetobacter aceti.</title>
        <authorList>
            <person name="Sakurai K."/>
            <person name="Arai H."/>
            <person name="Ishii M."/>
            <person name="Igarashi Y."/>
        </authorList>
    </citation>
    <scope>NUCLEOTIDE SEQUENCE [LARGE SCALE GENOMIC DNA]</scope>
    <source>
        <strain evidence="2 3">NBRC 14818</strain>
    </source>
</reference>
<feature type="transmembrane region" description="Helical" evidence="1">
    <location>
        <begin position="21"/>
        <end position="38"/>
    </location>
</feature>
<evidence type="ECO:0000313" key="3">
    <source>
        <dbReference type="Proteomes" id="UP000516424"/>
    </source>
</evidence>
<name>A0AB33IFA9_ACEAC</name>
<proteinExistence type="predicted"/>
<protein>
    <submittedName>
        <fullName evidence="2">Uncharacterized protein</fullName>
    </submittedName>
</protein>
<organism evidence="2 3">
    <name type="scientific">Acetobacter aceti NBRC 14818</name>
    <dbReference type="NCBI Taxonomy" id="887700"/>
    <lineage>
        <taxon>Bacteria</taxon>
        <taxon>Pseudomonadati</taxon>
        <taxon>Pseudomonadota</taxon>
        <taxon>Alphaproteobacteria</taxon>
        <taxon>Acetobacterales</taxon>
        <taxon>Acetobacteraceae</taxon>
        <taxon>Acetobacter</taxon>
        <taxon>Acetobacter subgen. Acetobacter</taxon>
    </lineage>
</organism>
<sequence>MAENAHSTPASKQAEETCANILADLVVSFLIALSIYGLQSPDPVTTGHAYAVEAVR</sequence>
<dbReference type="RefSeq" id="WP_018308042.1">
    <property type="nucleotide sequence ID" value="NZ_AP023410.1"/>
</dbReference>
<evidence type="ECO:0000313" key="2">
    <source>
        <dbReference type="EMBL" id="BCK76481.1"/>
    </source>
</evidence>
<gene>
    <name evidence="2" type="ORF">EMQ_2087</name>
</gene>
<keyword evidence="1" id="KW-0812">Transmembrane</keyword>
<keyword evidence="3" id="KW-1185">Reference proteome</keyword>
<dbReference type="EMBL" id="AP023410">
    <property type="protein sequence ID" value="BCK76481.1"/>
    <property type="molecule type" value="Genomic_DNA"/>
</dbReference>
<keyword evidence="1" id="KW-0472">Membrane</keyword>
<evidence type="ECO:0000256" key="1">
    <source>
        <dbReference type="SAM" id="Phobius"/>
    </source>
</evidence>
<accession>A0AB33IFA9</accession>
<dbReference type="AlphaFoldDB" id="A0AB33IFA9"/>